<dbReference type="EMBL" id="LR796512">
    <property type="protein sequence ID" value="CAB4149141.1"/>
    <property type="molecule type" value="Genomic_DNA"/>
</dbReference>
<name>A0A6J5MT28_9CAUD</name>
<proteinExistence type="predicted"/>
<dbReference type="Pfam" id="PF04404">
    <property type="entry name" value="ERF"/>
    <property type="match status" value="1"/>
</dbReference>
<sequence length="189" mass="21483">METKELTLNQKLSLIQKEFKASKSKFNSFGKYNFRSAEDILEALKPFNEKYKVNFTITESMVHSQFLQFPMLCSTASINDDLDTIQATAIVGIDLEQKGMQMPQKFGSASSYAKKYALGNLLLIDDTQDADAVNKHDKEPVADEKKFLNKNTPEFNKAIEYLKNGGSFTAIELKYKMTKIVKDELLKIK</sequence>
<reference evidence="1" key="1">
    <citation type="submission" date="2020-04" db="EMBL/GenBank/DDBJ databases">
        <authorList>
            <person name="Chiriac C."/>
            <person name="Salcher M."/>
            <person name="Ghai R."/>
            <person name="Kavagutti S V."/>
        </authorList>
    </citation>
    <scope>NUCLEOTIDE SEQUENCE</scope>
</reference>
<accession>A0A6J5MT28</accession>
<dbReference type="InterPro" id="IPR007499">
    <property type="entry name" value="ERF_bacteria_virus"/>
</dbReference>
<evidence type="ECO:0000313" key="1">
    <source>
        <dbReference type="EMBL" id="CAB4149141.1"/>
    </source>
</evidence>
<organism evidence="1">
    <name type="scientific">uncultured Caudovirales phage</name>
    <dbReference type="NCBI Taxonomy" id="2100421"/>
    <lineage>
        <taxon>Viruses</taxon>
        <taxon>Duplodnaviria</taxon>
        <taxon>Heunggongvirae</taxon>
        <taxon>Uroviricota</taxon>
        <taxon>Caudoviricetes</taxon>
        <taxon>Peduoviridae</taxon>
        <taxon>Maltschvirus</taxon>
        <taxon>Maltschvirus maltsch</taxon>
    </lineage>
</organism>
<protein>
    <submittedName>
        <fullName evidence="1">Essential recombination function protein</fullName>
    </submittedName>
</protein>
<gene>
    <name evidence="1" type="ORF">UFOVP531_50</name>
</gene>